<dbReference type="AlphaFoldDB" id="A0A395N9A8"/>
<keyword evidence="3" id="KW-0812">Transmembrane</keyword>
<evidence type="ECO:0000313" key="4">
    <source>
        <dbReference type="EMBL" id="RFU72722.1"/>
    </source>
</evidence>
<protein>
    <submittedName>
        <fullName evidence="4">Septum formation initiator domain-containing</fullName>
    </submittedName>
</protein>
<feature type="coiled-coil region" evidence="1">
    <location>
        <begin position="211"/>
        <end position="245"/>
    </location>
</feature>
<keyword evidence="5" id="KW-1185">Reference proteome</keyword>
<accession>A0A395N9A8</accession>
<evidence type="ECO:0000256" key="2">
    <source>
        <dbReference type="SAM" id="MobiDB-lite"/>
    </source>
</evidence>
<feature type="transmembrane region" description="Helical" evidence="3">
    <location>
        <begin position="259"/>
        <end position="280"/>
    </location>
</feature>
<feature type="region of interest" description="Disordered" evidence="2">
    <location>
        <begin position="81"/>
        <end position="130"/>
    </location>
</feature>
<evidence type="ECO:0000313" key="5">
    <source>
        <dbReference type="Proteomes" id="UP000266272"/>
    </source>
</evidence>
<name>A0A395N9A8_TRIAR</name>
<sequence>MSTQNLLESPSPATPPSRPGGRHVVQRSLTDLISPDTLHRARTLDDDDLPSTQMMRRSVDVPRSGAATPIIISPIQSRRTSLLIPRDGDDKLESRASKEDKEKDKEKEREKDKLPAEREKDKASSSTDGLRQSLIELSSFSADTARQLDQTHYALLEKTSGLQVMVKALKDLAQASCDLQVGFERTARELETDITEQLRGIGQFESQQSTIETLQSRIHQGRQTVDELAARVDVVRKRVEGWERADRAWQEKTRKRLRITWAALSILVCIVGLLFMAFSYNRGAAQEDSAARGVWRNTTPEFTGHHSVEHHKNKNDDRSEAALAWEAPLAEDEPLRIFDEL</sequence>
<gene>
    <name evidence="4" type="ORF">TARUN_9525</name>
</gene>
<keyword evidence="3" id="KW-0472">Membrane</keyword>
<dbReference type="STRING" id="490622.A0A395N9A8"/>
<proteinExistence type="predicted"/>
<reference evidence="4 5" key="1">
    <citation type="journal article" date="2018" name="PLoS Pathog.">
        <title>Evolution of structural diversity of trichothecenes, a family of toxins produced by plant pathogenic and entomopathogenic fungi.</title>
        <authorList>
            <person name="Proctor R.H."/>
            <person name="McCormick S.P."/>
            <person name="Kim H.S."/>
            <person name="Cardoza R.E."/>
            <person name="Stanley A.M."/>
            <person name="Lindo L."/>
            <person name="Kelly A."/>
            <person name="Brown D.W."/>
            <person name="Lee T."/>
            <person name="Vaughan M.M."/>
            <person name="Alexander N.J."/>
            <person name="Busman M."/>
            <person name="Gutierrez S."/>
        </authorList>
    </citation>
    <scope>NUCLEOTIDE SEQUENCE [LARGE SCALE GENOMIC DNA]</scope>
    <source>
        <strain evidence="4 5">IBT 40837</strain>
    </source>
</reference>
<keyword evidence="1" id="KW-0175">Coiled coil</keyword>
<evidence type="ECO:0000256" key="1">
    <source>
        <dbReference type="SAM" id="Coils"/>
    </source>
</evidence>
<organism evidence="4 5">
    <name type="scientific">Trichoderma arundinaceum</name>
    <dbReference type="NCBI Taxonomy" id="490622"/>
    <lineage>
        <taxon>Eukaryota</taxon>
        <taxon>Fungi</taxon>
        <taxon>Dikarya</taxon>
        <taxon>Ascomycota</taxon>
        <taxon>Pezizomycotina</taxon>
        <taxon>Sordariomycetes</taxon>
        <taxon>Hypocreomycetidae</taxon>
        <taxon>Hypocreales</taxon>
        <taxon>Hypocreaceae</taxon>
        <taxon>Trichoderma</taxon>
    </lineage>
</organism>
<comment type="caution">
    <text evidence="4">The sequence shown here is derived from an EMBL/GenBank/DDBJ whole genome shotgun (WGS) entry which is preliminary data.</text>
</comment>
<evidence type="ECO:0000256" key="3">
    <source>
        <dbReference type="SAM" id="Phobius"/>
    </source>
</evidence>
<feature type="region of interest" description="Disordered" evidence="2">
    <location>
        <begin position="1"/>
        <end position="65"/>
    </location>
</feature>
<feature type="compositionally biased region" description="Basic and acidic residues" evidence="2">
    <location>
        <begin position="86"/>
        <end position="123"/>
    </location>
</feature>
<dbReference type="Proteomes" id="UP000266272">
    <property type="component" value="Unassembled WGS sequence"/>
</dbReference>
<dbReference type="OrthoDB" id="5419542at2759"/>
<dbReference type="EMBL" id="PXOA01000784">
    <property type="protein sequence ID" value="RFU72722.1"/>
    <property type="molecule type" value="Genomic_DNA"/>
</dbReference>
<keyword evidence="3" id="KW-1133">Transmembrane helix</keyword>